<dbReference type="Pfam" id="PF13641">
    <property type="entry name" value="Glyco_tranf_2_3"/>
    <property type="match status" value="1"/>
</dbReference>
<protein>
    <submittedName>
        <fullName evidence="2">Glycosyl transferase family protein</fullName>
    </submittedName>
</protein>
<name>A0ABS8GZW2_9SPHN</name>
<keyword evidence="1" id="KW-0812">Transmembrane</keyword>
<evidence type="ECO:0000313" key="2">
    <source>
        <dbReference type="EMBL" id="MCC4231500.1"/>
    </source>
</evidence>
<dbReference type="NCBIfam" id="NF011307">
    <property type="entry name" value="PRK14716.1-5"/>
    <property type="match status" value="1"/>
</dbReference>
<feature type="transmembrane region" description="Helical" evidence="1">
    <location>
        <begin position="392"/>
        <end position="416"/>
    </location>
</feature>
<dbReference type="RefSeq" id="WP_228226017.1">
    <property type="nucleotide sequence ID" value="NZ_JAJGNP010000001.1"/>
</dbReference>
<dbReference type="GO" id="GO:0016740">
    <property type="term" value="F:transferase activity"/>
    <property type="evidence" value="ECO:0007669"/>
    <property type="project" value="UniProtKB-KW"/>
</dbReference>
<dbReference type="Gene3D" id="3.90.550.10">
    <property type="entry name" value="Spore Coat Polysaccharide Biosynthesis Protein SpsA, Chain A"/>
    <property type="match status" value="1"/>
</dbReference>
<keyword evidence="3" id="KW-1185">Reference proteome</keyword>
<accession>A0ABS8GZW2</accession>
<dbReference type="InterPro" id="IPR029044">
    <property type="entry name" value="Nucleotide-diphossugar_trans"/>
</dbReference>
<evidence type="ECO:0000256" key="1">
    <source>
        <dbReference type="SAM" id="Phobius"/>
    </source>
</evidence>
<reference evidence="2 3" key="1">
    <citation type="submission" date="2021-10" db="EMBL/GenBank/DDBJ databases">
        <title>The diversity and Nitrogen Metabolism of Culturable Nitrate-Utilizing Bacteria Within the Oxygen Minimum Zone of the Changjiang (Yangtze River)Estuary.</title>
        <authorList>
            <person name="Zhang D."/>
            <person name="Zheng J."/>
            <person name="Liu S."/>
            <person name="He W."/>
        </authorList>
    </citation>
    <scope>NUCLEOTIDE SEQUENCE [LARGE SCALE GENOMIC DNA]</scope>
    <source>
        <strain evidence="2 3">FXH275-2</strain>
    </source>
</reference>
<keyword evidence="1" id="KW-1133">Transmembrane helix</keyword>
<dbReference type="Proteomes" id="UP001198830">
    <property type="component" value="Unassembled WGS sequence"/>
</dbReference>
<comment type="caution">
    <text evidence="2">The sequence shown here is derived from an EMBL/GenBank/DDBJ whole genome shotgun (WGS) entry which is preliminary data.</text>
</comment>
<dbReference type="SUPFAM" id="SSF53448">
    <property type="entry name" value="Nucleotide-diphospho-sugar transferases"/>
    <property type="match status" value="1"/>
</dbReference>
<gene>
    <name evidence="2" type="ORF">LL253_02205</name>
</gene>
<feature type="transmembrane region" description="Helical" evidence="1">
    <location>
        <begin position="352"/>
        <end position="380"/>
    </location>
</feature>
<organism evidence="2 3">
    <name type="scientific">Sphingobium soli</name>
    <dbReference type="NCBI Taxonomy" id="1591116"/>
    <lineage>
        <taxon>Bacteria</taxon>
        <taxon>Pseudomonadati</taxon>
        <taxon>Pseudomonadota</taxon>
        <taxon>Alphaproteobacteria</taxon>
        <taxon>Sphingomonadales</taxon>
        <taxon>Sphingomonadaceae</taxon>
        <taxon>Sphingobium</taxon>
    </lineage>
</organism>
<keyword evidence="2" id="KW-0808">Transferase</keyword>
<proteinExistence type="predicted"/>
<feature type="transmembrane region" description="Helical" evidence="1">
    <location>
        <begin position="21"/>
        <end position="44"/>
    </location>
</feature>
<sequence length="470" mass="52480">MGVKPLGAGTAALLVAVHHEILLFAAVGLAIGGLNDLLIDIFYFGRKAWRDIVIYARHQRMTGPELPHSRRPGKIAVFVPAWQESNVIAAMLNHARDSWGEARYRIFVGVYPNDDATIDAVANVACDATWLTLCINDRAGPTTKADCLNLLWRAMRAEEEQGDFRYKAIILHDAEDVVHADEIRLFDFMIDRFDLVQLPVLPLRGRGGWWRRAIADHYGDEFAESHGKLLSVREALGASVPSAGVACAFERDMLAALASDEATGPFDPGLLTEDYEAGLRIRDMGGRSAFVRMRDAYGNIIATREFFPDSIDAAVRQKARWTIGIALAGWDRLGWRGGPAEFWMRLRDRRAVLAALVLFAAYLTLVLWATLALLALVIPFPARPLSPALTGLLWFNLFLMLWRMAMRFLFVARAYGLRAGLGAVPRTLIANYIGILAARRAIFLYLRSLAGQPLRWDKTQHRFPDLKTDP</sequence>
<evidence type="ECO:0000313" key="3">
    <source>
        <dbReference type="Proteomes" id="UP001198830"/>
    </source>
</evidence>
<dbReference type="EMBL" id="JAJGNP010000001">
    <property type="protein sequence ID" value="MCC4231500.1"/>
    <property type="molecule type" value="Genomic_DNA"/>
</dbReference>
<keyword evidence="1" id="KW-0472">Membrane</keyword>